<feature type="non-terminal residue" evidence="1">
    <location>
        <position position="1"/>
    </location>
</feature>
<dbReference type="EMBL" id="AP015037">
    <property type="protein sequence ID" value="BAT83675.1"/>
    <property type="molecule type" value="Genomic_DNA"/>
</dbReference>
<dbReference type="Proteomes" id="UP000291084">
    <property type="component" value="Chromosome 4"/>
</dbReference>
<dbReference type="EMBL" id="AP015044">
    <property type="protein sequence ID" value="BAU01677.1"/>
    <property type="molecule type" value="Genomic_DNA"/>
</dbReference>
<evidence type="ECO:0000313" key="1">
    <source>
        <dbReference type="EMBL" id="BAT83675.1"/>
    </source>
</evidence>
<organism evidence="1 3">
    <name type="scientific">Vigna angularis var. angularis</name>
    <dbReference type="NCBI Taxonomy" id="157739"/>
    <lineage>
        <taxon>Eukaryota</taxon>
        <taxon>Viridiplantae</taxon>
        <taxon>Streptophyta</taxon>
        <taxon>Embryophyta</taxon>
        <taxon>Tracheophyta</taxon>
        <taxon>Spermatophyta</taxon>
        <taxon>Magnoliopsida</taxon>
        <taxon>eudicotyledons</taxon>
        <taxon>Gunneridae</taxon>
        <taxon>Pentapetalae</taxon>
        <taxon>rosids</taxon>
        <taxon>fabids</taxon>
        <taxon>Fabales</taxon>
        <taxon>Fabaceae</taxon>
        <taxon>Papilionoideae</taxon>
        <taxon>50 kb inversion clade</taxon>
        <taxon>NPAAA clade</taxon>
        <taxon>indigoferoid/millettioid clade</taxon>
        <taxon>Phaseoleae</taxon>
        <taxon>Vigna</taxon>
    </lineage>
</organism>
<keyword evidence="3" id="KW-1185">Reference proteome</keyword>
<evidence type="ECO:0000313" key="3">
    <source>
        <dbReference type="Proteomes" id="UP000291084"/>
    </source>
</evidence>
<accession>A0A0S3RSW5</accession>
<dbReference type="AlphaFoldDB" id="A0A0S3RSW5"/>
<dbReference type="Proteomes" id="UP000291084">
    <property type="component" value="Chromosome 11"/>
</dbReference>
<gene>
    <name evidence="1" type="primary">Vigan.04G086500</name>
    <name evidence="2" type="synonym">Vigan.11G095900</name>
    <name evidence="1" type="ORF">VIGAN_04086500</name>
    <name evidence="2" type="ORF">VIGAN_11095900</name>
</gene>
<reference evidence="1 3" key="1">
    <citation type="journal article" date="2015" name="Sci. Rep.">
        <title>The power of single molecule real-time sequencing technology in the de novo assembly of a eukaryotic genome.</title>
        <authorList>
            <person name="Sakai H."/>
            <person name="Naito K."/>
            <person name="Ogiso-Tanaka E."/>
            <person name="Takahashi Y."/>
            <person name="Iseki K."/>
            <person name="Muto C."/>
            <person name="Satou K."/>
            <person name="Teruya K."/>
            <person name="Shiroma A."/>
            <person name="Shimoji M."/>
            <person name="Hirano T."/>
            <person name="Itoh T."/>
            <person name="Kaga A."/>
            <person name="Tomooka N."/>
        </authorList>
    </citation>
    <scope>NUCLEOTIDE SEQUENCE [LARGE SCALE GENOMIC DNA]</scope>
    <source>
        <strain evidence="3">cv. Shumari</strain>
    </source>
</reference>
<name>A0A0S3RSW5_PHAAN</name>
<protein>
    <submittedName>
        <fullName evidence="1">Uncharacterized protein</fullName>
    </submittedName>
</protein>
<sequence length="74" mass="7842">LFLVIAIADWQSQCIDTDGVGFIPSGMFAKKFFNHSASLPAISRATNSDSIVDLAIIVCLADLHVIAPPPSVNT</sequence>
<proteinExistence type="predicted"/>
<evidence type="ECO:0000313" key="2">
    <source>
        <dbReference type="EMBL" id="BAU01677.1"/>
    </source>
</evidence>